<feature type="region of interest" description="Disordered" evidence="1">
    <location>
        <begin position="133"/>
        <end position="155"/>
    </location>
</feature>
<dbReference type="EMBL" id="AP005497">
    <property type="protein sequence ID" value="BAD38135.1"/>
    <property type="molecule type" value="Genomic_DNA"/>
</dbReference>
<evidence type="ECO:0000256" key="1">
    <source>
        <dbReference type="SAM" id="MobiDB-lite"/>
    </source>
</evidence>
<dbReference type="Proteomes" id="UP000000763">
    <property type="component" value="Chromosome 2"/>
</dbReference>
<dbReference type="AlphaFoldDB" id="A0A0P0VJK8"/>
<feature type="region of interest" description="Disordered" evidence="1">
    <location>
        <begin position="87"/>
        <end position="121"/>
    </location>
</feature>
<protein>
    <submittedName>
        <fullName evidence="2">Uncharacterized protein</fullName>
    </submittedName>
</protein>
<reference evidence="3" key="1">
    <citation type="journal article" date="2005" name="Nature">
        <title>The map-based sequence of the rice genome.</title>
        <authorList>
            <consortium name="International rice genome sequencing project (IRGSP)"/>
            <person name="Matsumoto T."/>
            <person name="Wu J."/>
            <person name="Kanamori H."/>
            <person name="Katayose Y."/>
            <person name="Fujisawa M."/>
            <person name="Namiki N."/>
            <person name="Mizuno H."/>
            <person name="Yamamoto K."/>
            <person name="Antonio B.A."/>
            <person name="Baba T."/>
            <person name="Sakata K."/>
            <person name="Nagamura Y."/>
            <person name="Aoki H."/>
            <person name="Arikawa K."/>
            <person name="Arita K."/>
            <person name="Bito T."/>
            <person name="Chiden Y."/>
            <person name="Fujitsuka N."/>
            <person name="Fukunaka R."/>
            <person name="Hamada M."/>
            <person name="Harada C."/>
            <person name="Hayashi A."/>
            <person name="Hijishita S."/>
            <person name="Honda M."/>
            <person name="Hosokawa S."/>
            <person name="Ichikawa Y."/>
            <person name="Idonuma A."/>
            <person name="Iijima M."/>
            <person name="Ikeda M."/>
            <person name="Ikeno M."/>
            <person name="Ito K."/>
            <person name="Ito S."/>
            <person name="Ito T."/>
            <person name="Ito Y."/>
            <person name="Ito Y."/>
            <person name="Iwabuchi A."/>
            <person name="Kamiya K."/>
            <person name="Karasawa W."/>
            <person name="Kurita K."/>
            <person name="Katagiri S."/>
            <person name="Kikuta A."/>
            <person name="Kobayashi H."/>
            <person name="Kobayashi N."/>
            <person name="Machita K."/>
            <person name="Maehara T."/>
            <person name="Masukawa M."/>
            <person name="Mizubayashi T."/>
            <person name="Mukai Y."/>
            <person name="Nagasaki H."/>
            <person name="Nagata Y."/>
            <person name="Naito S."/>
            <person name="Nakashima M."/>
            <person name="Nakama Y."/>
            <person name="Nakamichi Y."/>
            <person name="Nakamura M."/>
            <person name="Meguro A."/>
            <person name="Negishi M."/>
            <person name="Ohta I."/>
            <person name="Ohta T."/>
            <person name="Okamoto M."/>
            <person name="Ono N."/>
            <person name="Saji S."/>
            <person name="Sakaguchi M."/>
            <person name="Sakai K."/>
            <person name="Shibata M."/>
            <person name="Shimokawa T."/>
            <person name="Song J."/>
            <person name="Takazaki Y."/>
            <person name="Terasawa K."/>
            <person name="Tsugane M."/>
            <person name="Tsuji K."/>
            <person name="Ueda S."/>
            <person name="Waki K."/>
            <person name="Yamagata H."/>
            <person name="Yamamoto M."/>
            <person name="Yamamoto S."/>
            <person name="Yamane H."/>
            <person name="Yoshiki S."/>
            <person name="Yoshihara R."/>
            <person name="Yukawa K."/>
            <person name="Zhong H."/>
            <person name="Yano M."/>
            <person name="Yuan Q."/>
            <person name="Ouyang S."/>
            <person name="Liu J."/>
            <person name="Jones K.M."/>
            <person name="Gansberger K."/>
            <person name="Moffat K."/>
            <person name="Hill J."/>
            <person name="Bera J."/>
            <person name="Fadrosh D."/>
            <person name="Jin S."/>
            <person name="Johri S."/>
            <person name="Kim M."/>
            <person name="Overton L."/>
            <person name="Reardon M."/>
            <person name="Tsitrin T."/>
            <person name="Vuong H."/>
            <person name="Weaver B."/>
            <person name="Ciecko A."/>
            <person name="Tallon L."/>
            <person name="Jackson J."/>
            <person name="Pai G."/>
            <person name="Aken S.V."/>
            <person name="Utterback T."/>
            <person name="Reidmuller S."/>
            <person name="Feldblyum T."/>
            <person name="Hsiao J."/>
            <person name="Zismann V."/>
            <person name="Iobst S."/>
            <person name="de Vazeille A.R."/>
            <person name="Buell C.R."/>
            <person name="Ying K."/>
            <person name="Li Y."/>
            <person name="Lu T."/>
            <person name="Huang Y."/>
            <person name="Zhao Q."/>
            <person name="Feng Q."/>
            <person name="Zhang L."/>
            <person name="Zhu J."/>
            <person name="Weng Q."/>
            <person name="Mu J."/>
            <person name="Lu Y."/>
            <person name="Fan D."/>
            <person name="Liu Y."/>
            <person name="Guan J."/>
            <person name="Zhang Y."/>
            <person name="Yu S."/>
            <person name="Liu X."/>
            <person name="Zhang Y."/>
            <person name="Hong G."/>
            <person name="Han B."/>
            <person name="Choisne N."/>
            <person name="Demange N."/>
            <person name="Orjeda G."/>
            <person name="Samain S."/>
            <person name="Cattolico L."/>
            <person name="Pelletier E."/>
            <person name="Couloux A."/>
            <person name="Segurens B."/>
            <person name="Wincker P."/>
            <person name="D'Hont A."/>
            <person name="Scarpelli C."/>
            <person name="Weissenbach J."/>
            <person name="Salanoubat M."/>
            <person name="Quetier F."/>
            <person name="Yu Y."/>
            <person name="Kim H.R."/>
            <person name="Rambo T."/>
            <person name="Currie J."/>
            <person name="Collura K."/>
            <person name="Luo M."/>
            <person name="Yang T."/>
            <person name="Ammiraju J.S.S."/>
            <person name="Engler F."/>
            <person name="Soderlund C."/>
            <person name="Wing R.A."/>
            <person name="Palmer L.E."/>
            <person name="de la Bastide M."/>
            <person name="Spiegel L."/>
            <person name="Nascimento L."/>
            <person name="Zutavern T."/>
            <person name="O'Shaughnessy A."/>
            <person name="Dike S."/>
            <person name="Dedhia N."/>
            <person name="Preston R."/>
            <person name="Balija V."/>
            <person name="McCombie W.R."/>
            <person name="Chow T."/>
            <person name="Chen H."/>
            <person name="Chung M."/>
            <person name="Chen C."/>
            <person name="Shaw J."/>
            <person name="Wu H."/>
            <person name="Hsiao K."/>
            <person name="Chao Y."/>
            <person name="Chu M."/>
            <person name="Cheng C."/>
            <person name="Hour A."/>
            <person name="Lee P."/>
            <person name="Lin S."/>
            <person name="Lin Y."/>
            <person name="Liou J."/>
            <person name="Liu S."/>
            <person name="Hsing Y."/>
            <person name="Raghuvanshi S."/>
            <person name="Mohanty A."/>
            <person name="Bharti A.K."/>
            <person name="Gaur A."/>
            <person name="Gupta V."/>
            <person name="Kumar D."/>
            <person name="Ravi V."/>
            <person name="Vij S."/>
            <person name="Kapur A."/>
            <person name="Khurana P."/>
            <person name="Khurana P."/>
            <person name="Khurana J.P."/>
            <person name="Tyagi A.K."/>
            <person name="Gaikwad K."/>
            <person name="Singh A."/>
            <person name="Dalal V."/>
            <person name="Srivastava S."/>
            <person name="Dixit A."/>
            <person name="Pal A.K."/>
            <person name="Ghazi I.A."/>
            <person name="Yadav M."/>
            <person name="Pandit A."/>
            <person name="Bhargava A."/>
            <person name="Sureshbabu K."/>
            <person name="Batra K."/>
            <person name="Sharma T.R."/>
            <person name="Mohapatra T."/>
            <person name="Singh N.K."/>
            <person name="Messing J."/>
            <person name="Nelson A.B."/>
            <person name="Fuks G."/>
            <person name="Kavchok S."/>
            <person name="Keizer G."/>
            <person name="Linton E."/>
            <person name="Llaca V."/>
            <person name="Song R."/>
            <person name="Tanyolac B."/>
            <person name="Young S."/>
            <person name="Ho-Il K."/>
            <person name="Hahn J.H."/>
            <person name="Sangsakoo G."/>
            <person name="Vanavichit A."/>
            <person name="de Mattos Luiz.A.T."/>
            <person name="Zimmer P.D."/>
            <person name="Malone G."/>
            <person name="Dellagostin O."/>
            <person name="de Oliveira A.C."/>
            <person name="Bevan M."/>
            <person name="Bancroft I."/>
            <person name="Minx P."/>
            <person name="Cordum H."/>
            <person name="Wilson R."/>
            <person name="Cheng Z."/>
            <person name="Jin W."/>
            <person name="Jiang J."/>
            <person name="Leong S.A."/>
            <person name="Iwama H."/>
            <person name="Gojobori T."/>
            <person name="Itoh T."/>
            <person name="Niimura Y."/>
            <person name="Fujii Y."/>
            <person name="Habara T."/>
            <person name="Sakai H."/>
            <person name="Sato Y."/>
            <person name="Wilson G."/>
            <person name="Kumar K."/>
            <person name="McCouch S."/>
            <person name="Juretic N."/>
            <person name="Hoen D."/>
            <person name="Wright S."/>
            <person name="Bruskiewich R."/>
            <person name="Bureau T."/>
            <person name="Miyao A."/>
            <person name="Hirochika H."/>
            <person name="Nishikawa T."/>
            <person name="Kadowaki K."/>
            <person name="Sugiura M."/>
            <person name="Burr B."/>
            <person name="Sasaki T."/>
        </authorList>
    </citation>
    <scope>NUCLEOTIDE SEQUENCE [LARGE SCALE GENOMIC DNA]</scope>
    <source>
        <strain evidence="3">cv. Nipponbare</strain>
    </source>
</reference>
<organism evidence="2 3">
    <name type="scientific">Oryza sativa subsp. japonica</name>
    <name type="common">Rice</name>
    <dbReference type="NCBI Taxonomy" id="39947"/>
    <lineage>
        <taxon>Eukaryota</taxon>
        <taxon>Viridiplantae</taxon>
        <taxon>Streptophyta</taxon>
        <taxon>Embryophyta</taxon>
        <taxon>Tracheophyta</taxon>
        <taxon>Spermatophyta</taxon>
        <taxon>Magnoliopsida</taxon>
        <taxon>Liliopsida</taxon>
        <taxon>Poales</taxon>
        <taxon>Poaceae</taxon>
        <taxon>BOP clade</taxon>
        <taxon>Oryzoideae</taxon>
        <taxon>Oryzeae</taxon>
        <taxon>Oryzinae</taxon>
        <taxon>Oryza</taxon>
        <taxon>Oryza sativa</taxon>
    </lineage>
</organism>
<gene>
    <name evidence="2" type="primary">OSJNBb0071O21.14</name>
</gene>
<sequence length="155" mass="16546">MLKRQHKALTLTSRGTCHRCGACRPATQQLRLQGDPAIGVKGTWSRFAVNHGSRRSRHRFVCPCTPSSSHVATSAASSALLVGRCASFPSPPGEAPDPAMRGPDPVLPLEQQQGGGKERKSLAAACLLDRRPCRPGAERNEGPLFGDLRAEASKL</sequence>
<evidence type="ECO:0000313" key="2">
    <source>
        <dbReference type="EMBL" id="BAD38135.1"/>
    </source>
</evidence>
<evidence type="ECO:0000313" key="3">
    <source>
        <dbReference type="Proteomes" id="UP000000763"/>
    </source>
</evidence>
<proteinExistence type="predicted"/>
<reference evidence="3" key="2">
    <citation type="journal article" date="2008" name="Nucleic Acids Res.">
        <title>The rice annotation project database (RAP-DB): 2008 update.</title>
        <authorList>
            <consortium name="The rice annotation project (RAP)"/>
        </authorList>
    </citation>
    <scope>GENOME REANNOTATION</scope>
    <source>
        <strain evidence="3">cv. Nipponbare</strain>
    </source>
</reference>
<name>A0A0P0VJK8_ORYSJ</name>
<accession>A0A0P0VJK8</accession>